<name>A0A364MYS1_STELY</name>
<dbReference type="Proteomes" id="UP000249619">
    <property type="component" value="Unassembled WGS sequence"/>
</dbReference>
<protein>
    <submittedName>
        <fullName evidence="1">Uncharacterized protein</fullName>
    </submittedName>
</protein>
<dbReference type="EMBL" id="QGDH01000101">
    <property type="protein sequence ID" value="RAR07412.1"/>
    <property type="molecule type" value="Genomic_DNA"/>
</dbReference>
<proteinExistence type="predicted"/>
<sequence>MVSMGRTFQAVRPKFVDDFAKASYLQ</sequence>
<accession>A0A364MYS1</accession>
<evidence type="ECO:0000313" key="2">
    <source>
        <dbReference type="Proteomes" id="UP000249619"/>
    </source>
</evidence>
<gene>
    <name evidence="1" type="ORF">DDE83_006523</name>
</gene>
<keyword evidence="2" id="KW-1185">Reference proteome</keyword>
<reference evidence="2" key="1">
    <citation type="submission" date="2018-05" db="EMBL/GenBank/DDBJ databases">
        <title>Draft genome sequence of Stemphylium lycopersici strain CIDEFI 213.</title>
        <authorList>
            <person name="Medina R."/>
            <person name="Franco M.E.E."/>
            <person name="Lucentini C.G."/>
            <person name="Saparrat M.C.N."/>
            <person name="Balatti P.A."/>
        </authorList>
    </citation>
    <scope>NUCLEOTIDE SEQUENCE [LARGE SCALE GENOMIC DNA]</scope>
    <source>
        <strain evidence="2">CIDEFI 213</strain>
    </source>
</reference>
<organism evidence="1 2">
    <name type="scientific">Stemphylium lycopersici</name>
    <name type="common">Tomato gray leaf spot disease fungus</name>
    <name type="synonym">Thyrospora lycopersici</name>
    <dbReference type="NCBI Taxonomy" id="183478"/>
    <lineage>
        <taxon>Eukaryota</taxon>
        <taxon>Fungi</taxon>
        <taxon>Dikarya</taxon>
        <taxon>Ascomycota</taxon>
        <taxon>Pezizomycotina</taxon>
        <taxon>Dothideomycetes</taxon>
        <taxon>Pleosporomycetidae</taxon>
        <taxon>Pleosporales</taxon>
        <taxon>Pleosporineae</taxon>
        <taxon>Pleosporaceae</taxon>
        <taxon>Stemphylium</taxon>
    </lineage>
</organism>
<evidence type="ECO:0000313" key="1">
    <source>
        <dbReference type="EMBL" id="RAR07412.1"/>
    </source>
</evidence>
<dbReference type="AlphaFoldDB" id="A0A364MYS1"/>
<comment type="caution">
    <text evidence="1">The sequence shown here is derived from an EMBL/GenBank/DDBJ whole genome shotgun (WGS) entry which is preliminary data.</text>
</comment>